<dbReference type="InterPro" id="IPR014729">
    <property type="entry name" value="Rossmann-like_a/b/a_fold"/>
</dbReference>
<gene>
    <name evidence="1" type="ORF">ACKI1S_27320</name>
</gene>
<name>A0ABW9IMX4_STRGJ</name>
<dbReference type="RefSeq" id="WP_369279758.1">
    <property type="nucleotide sequence ID" value="NZ_JBJVMW010000010.1"/>
</dbReference>
<evidence type="ECO:0000313" key="1">
    <source>
        <dbReference type="EMBL" id="MFM9649846.1"/>
    </source>
</evidence>
<dbReference type="Proteomes" id="UP001631993">
    <property type="component" value="Unassembled WGS sequence"/>
</dbReference>
<dbReference type="Gene3D" id="3.40.50.620">
    <property type="entry name" value="HUPs"/>
    <property type="match status" value="1"/>
</dbReference>
<accession>A0ABW9IMX4</accession>
<dbReference type="SUPFAM" id="SSF52402">
    <property type="entry name" value="Adenine nucleotide alpha hydrolases-like"/>
    <property type="match status" value="1"/>
</dbReference>
<evidence type="ECO:0008006" key="3">
    <source>
        <dbReference type="Google" id="ProtNLM"/>
    </source>
</evidence>
<sequence length="316" mass="34763">MTGPAQPALRILSLGAGVQSTTLLMLAAEGRLPKIDAAVFADTGWEPAAVYEHLYRLEREIAQPAGIPIHRVSAGNIRNDALDPAHRFASMPLFIKNPDGGDGMTRRQCTAEYKLKPIKAKVRQMLGYVHPTPVPRGLYVEQWIGISRDEFGRAKDSGIQYLRSAWPLLDMPGAADGREGWTRDDCQRYLRANGWGSTPKSACIGCPFHGNAQWRRLRDEQPAEWADAVDFDHAIRSGNARGNANGKPLLGEAYLHRSRRPLDQAPIDRVTAHEWGQQQTDVFGQIADVELELGDPDGCSPWACRSGQPVEAPDAA</sequence>
<evidence type="ECO:0000313" key="2">
    <source>
        <dbReference type="Proteomes" id="UP001631993"/>
    </source>
</evidence>
<reference evidence="1 2" key="1">
    <citation type="submission" date="2024-12" db="EMBL/GenBank/DDBJ databases">
        <title>Forecasting of Potato common scab and diversities of Pathogenic streptomyces spp. in china.</title>
        <authorList>
            <person name="Handique U."/>
            <person name="Wu J."/>
        </authorList>
    </citation>
    <scope>NUCLEOTIDE SEQUENCE [LARGE SCALE GENOMIC DNA]</scope>
    <source>
        <strain evidence="1 2">ZRIMU1585</strain>
    </source>
</reference>
<dbReference type="EMBL" id="JBJVNE010000014">
    <property type="protein sequence ID" value="MFM9649846.1"/>
    <property type="molecule type" value="Genomic_DNA"/>
</dbReference>
<keyword evidence="2" id="KW-1185">Reference proteome</keyword>
<organism evidence="1 2">
    <name type="scientific">Streptomyces galilaeus</name>
    <dbReference type="NCBI Taxonomy" id="33899"/>
    <lineage>
        <taxon>Bacteria</taxon>
        <taxon>Bacillati</taxon>
        <taxon>Actinomycetota</taxon>
        <taxon>Actinomycetes</taxon>
        <taxon>Kitasatosporales</taxon>
        <taxon>Streptomycetaceae</taxon>
        <taxon>Streptomyces</taxon>
    </lineage>
</organism>
<protein>
    <recommendedName>
        <fullName evidence="3">Phosphoadenosine phosphosulphate reductase domain-containing protein</fullName>
    </recommendedName>
</protein>
<comment type="caution">
    <text evidence="1">The sequence shown here is derived from an EMBL/GenBank/DDBJ whole genome shotgun (WGS) entry which is preliminary data.</text>
</comment>
<proteinExistence type="predicted"/>